<comment type="caution">
    <text evidence="1">The sequence shown here is derived from an EMBL/GenBank/DDBJ whole genome shotgun (WGS) entry which is preliminary data.</text>
</comment>
<organism evidence="1 2">
    <name type="scientific">Naganishia friedmannii</name>
    <dbReference type="NCBI Taxonomy" id="89922"/>
    <lineage>
        <taxon>Eukaryota</taxon>
        <taxon>Fungi</taxon>
        <taxon>Dikarya</taxon>
        <taxon>Basidiomycota</taxon>
        <taxon>Agaricomycotina</taxon>
        <taxon>Tremellomycetes</taxon>
        <taxon>Filobasidiales</taxon>
        <taxon>Filobasidiaceae</taxon>
        <taxon>Naganishia</taxon>
    </lineage>
</organism>
<dbReference type="Proteomes" id="UP001227268">
    <property type="component" value="Unassembled WGS sequence"/>
</dbReference>
<protein>
    <submittedName>
        <fullName evidence="1">Uncharacterized protein</fullName>
    </submittedName>
</protein>
<evidence type="ECO:0000313" key="1">
    <source>
        <dbReference type="EMBL" id="KAJ9107441.1"/>
    </source>
</evidence>
<gene>
    <name evidence="1" type="ORF">QFC21_000894</name>
</gene>
<proteinExistence type="predicted"/>
<accession>A0ACC2W9C4</accession>
<sequence length="184" mass="20608">MSKRSLVDTPLEDGSHVANKKSKPSEIDIPKLLKLKEDEILSLPQSDLADALIRLRPVPPAVPEVWSPEKIRAVVKQAADLAYKGIASQMKWTPSCRSGTARFSYPCALPNEDVFRALVKIADTKKTPKMYKLPKDVFFSVFGQPQKSMRYDTLFITGDHVNARWNPDDKEFSLSGTFGKTEKA</sequence>
<reference evidence="1" key="1">
    <citation type="submission" date="2023-04" db="EMBL/GenBank/DDBJ databases">
        <title>Draft Genome sequencing of Naganishia species isolated from polar environments using Oxford Nanopore Technology.</title>
        <authorList>
            <person name="Leo P."/>
            <person name="Venkateswaran K."/>
        </authorList>
    </citation>
    <scope>NUCLEOTIDE SEQUENCE</scope>
    <source>
        <strain evidence="1">MNA-CCFEE 5423</strain>
    </source>
</reference>
<keyword evidence="2" id="KW-1185">Reference proteome</keyword>
<dbReference type="EMBL" id="JASBWT010000002">
    <property type="protein sequence ID" value="KAJ9107441.1"/>
    <property type="molecule type" value="Genomic_DNA"/>
</dbReference>
<name>A0ACC2W9C4_9TREE</name>
<evidence type="ECO:0000313" key="2">
    <source>
        <dbReference type="Proteomes" id="UP001227268"/>
    </source>
</evidence>